<dbReference type="RefSeq" id="WP_330816110.1">
    <property type="nucleotide sequence ID" value="NZ_JAZBJO010000055.1"/>
</dbReference>
<dbReference type="PANTHER" id="PTHR31686">
    <property type="match status" value="1"/>
</dbReference>
<feature type="compositionally biased region" description="Polar residues" evidence="8">
    <location>
        <begin position="359"/>
        <end position="372"/>
    </location>
</feature>
<dbReference type="CDD" id="cd09320">
    <property type="entry name" value="TDT_like_2"/>
    <property type="match status" value="1"/>
</dbReference>
<gene>
    <name evidence="10" type="ORF">V2J94_44320</name>
</gene>
<feature type="transmembrane region" description="Helical" evidence="9">
    <location>
        <begin position="271"/>
        <end position="291"/>
    </location>
</feature>
<evidence type="ECO:0000256" key="8">
    <source>
        <dbReference type="SAM" id="MobiDB-lite"/>
    </source>
</evidence>
<feature type="transmembrane region" description="Helical" evidence="9">
    <location>
        <begin position="56"/>
        <end position="78"/>
    </location>
</feature>
<dbReference type="Pfam" id="PF03595">
    <property type="entry name" value="SLAC1"/>
    <property type="match status" value="1"/>
</dbReference>
<evidence type="ECO:0000256" key="9">
    <source>
        <dbReference type="SAM" id="Phobius"/>
    </source>
</evidence>
<accession>A0ABU7QBK9</accession>
<evidence type="ECO:0000256" key="4">
    <source>
        <dbReference type="ARBA" id="ARBA00022475"/>
    </source>
</evidence>
<reference evidence="10 11" key="1">
    <citation type="submission" date="2023-11" db="EMBL/GenBank/DDBJ databases">
        <title>30 novel species of actinomycetes from the DSMZ collection.</title>
        <authorList>
            <person name="Nouioui I."/>
        </authorList>
    </citation>
    <scope>NUCLEOTIDE SEQUENCE [LARGE SCALE GENOMIC DNA]</scope>
    <source>
        <strain evidence="10 11">DSM 41524</strain>
    </source>
</reference>
<evidence type="ECO:0000256" key="5">
    <source>
        <dbReference type="ARBA" id="ARBA00022692"/>
    </source>
</evidence>
<organism evidence="10 11">
    <name type="scientific">Streptomyces asiaticus subsp. ignotus</name>
    <dbReference type="NCBI Taxonomy" id="3098222"/>
    <lineage>
        <taxon>Bacteria</taxon>
        <taxon>Bacillati</taxon>
        <taxon>Actinomycetota</taxon>
        <taxon>Actinomycetes</taxon>
        <taxon>Kitasatosporales</taxon>
        <taxon>Streptomycetaceae</taxon>
        <taxon>Streptomyces</taxon>
        <taxon>Streptomyces violaceusniger group</taxon>
    </lineage>
</organism>
<feature type="transmembrane region" description="Helical" evidence="9">
    <location>
        <begin position="159"/>
        <end position="183"/>
    </location>
</feature>
<feature type="transmembrane region" description="Helical" evidence="9">
    <location>
        <begin position="297"/>
        <end position="321"/>
    </location>
</feature>
<keyword evidence="5 9" id="KW-0812">Transmembrane</keyword>
<evidence type="ECO:0000313" key="11">
    <source>
        <dbReference type="Proteomes" id="UP001354709"/>
    </source>
</evidence>
<comment type="caution">
    <text evidence="10">The sequence shown here is derived from an EMBL/GenBank/DDBJ whole genome shotgun (WGS) entry which is preliminary data.</text>
</comment>
<evidence type="ECO:0000256" key="3">
    <source>
        <dbReference type="ARBA" id="ARBA00022448"/>
    </source>
</evidence>
<protein>
    <submittedName>
        <fullName evidence="10">TDT family transporter</fullName>
    </submittedName>
</protein>
<dbReference type="Gene3D" id="1.50.10.150">
    <property type="entry name" value="Voltage-dependent anion channel"/>
    <property type="match status" value="1"/>
</dbReference>
<evidence type="ECO:0000256" key="1">
    <source>
        <dbReference type="ARBA" id="ARBA00004651"/>
    </source>
</evidence>
<feature type="region of interest" description="Disordered" evidence="8">
    <location>
        <begin position="359"/>
        <end position="383"/>
    </location>
</feature>
<feature type="transmembrane region" description="Helical" evidence="9">
    <location>
        <begin position="93"/>
        <end position="114"/>
    </location>
</feature>
<evidence type="ECO:0000256" key="7">
    <source>
        <dbReference type="ARBA" id="ARBA00023136"/>
    </source>
</evidence>
<keyword evidence="3" id="KW-0813">Transport</keyword>
<feature type="transmembrane region" description="Helical" evidence="9">
    <location>
        <begin position="23"/>
        <end position="44"/>
    </location>
</feature>
<dbReference type="InterPro" id="IPR004695">
    <property type="entry name" value="SLAC1/Mae1/Ssu1/TehA"/>
</dbReference>
<dbReference type="Proteomes" id="UP001354709">
    <property type="component" value="Unassembled WGS sequence"/>
</dbReference>
<comment type="similarity">
    <text evidence="2">Belongs to the tellurite-resistance/dicarboxylate transporter (TDT) family.</text>
</comment>
<proteinExistence type="inferred from homology"/>
<keyword evidence="7 9" id="KW-0472">Membrane</keyword>
<sequence>MGTGIVANAAVTLPRSFPGLRTAAMVVWLGAALLLLLLVGGYLRQRALRSHAGDPVTAQFFGAPPMAMLTVGSGALLLGHRLIGFEAALAVDWVLWSLGTVLGLVAACAVPCLMITRHRFAPDAAFGGWLMPVVPPMVSAATGALLVPHAPAGQARLALLLGCYAMLGLGLVAALLVLAMLYGRLVHHEAPTGTVVPTVWIGLGALGQSVTALGALAAVAPSALPAPYALGAAVFALLGGIVVWGFAMLWLALATALTLRTIRAGLPFAPTWWSFIFPVGACVTATSALATRTGSAMFVWPAVVFYGLLVIVWVVVAGHSLRYAAGHIWHRPVGGNAHGRPVEPEGRLDGPAVLRSTVRTTTDGRPISQAQGTLLDPAGDVEG</sequence>
<feature type="transmembrane region" description="Helical" evidence="9">
    <location>
        <begin position="232"/>
        <end position="259"/>
    </location>
</feature>
<feature type="transmembrane region" description="Helical" evidence="9">
    <location>
        <begin position="195"/>
        <end position="220"/>
    </location>
</feature>
<dbReference type="EMBL" id="JAZBJO010000055">
    <property type="protein sequence ID" value="MEE4598776.1"/>
    <property type="molecule type" value="Genomic_DNA"/>
</dbReference>
<comment type="subcellular location">
    <subcellularLocation>
        <location evidence="1">Cell membrane</location>
        <topology evidence="1">Multi-pass membrane protein</topology>
    </subcellularLocation>
</comment>
<name>A0ABU7QBK9_9ACTN</name>
<evidence type="ECO:0000256" key="2">
    <source>
        <dbReference type="ARBA" id="ARBA00008566"/>
    </source>
</evidence>
<dbReference type="InterPro" id="IPR038665">
    <property type="entry name" value="Voltage-dep_anion_channel_sf"/>
</dbReference>
<keyword evidence="6 9" id="KW-1133">Transmembrane helix</keyword>
<keyword evidence="4" id="KW-1003">Cell membrane</keyword>
<feature type="transmembrane region" description="Helical" evidence="9">
    <location>
        <begin position="126"/>
        <end position="147"/>
    </location>
</feature>
<dbReference type="PANTHER" id="PTHR31686:SF1">
    <property type="entry name" value="SULFITE EFFLUX PUMP SSU1"/>
    <property type="match status" value="1"/>
</dbReference>
<dbReference type="InterPro" id="IPR051629">
    <property type="entry name" value="Sulfite_efflux_TDT"/>
</dbReference>
<evidence type="ECO:0000313" key="10">
    <source>
        <dbReference type="EMBL" id="MEE4598776.1"/>
    </source>
</evidence>
<evidence type="ECO:0000256" key="6">
    <source>
        <dbReference type="ARBA" id="ARBA00022989"/>
    </source>
</evidence>
<keyword evidence="11" id="KW-1185">Reference proteome</keyword>